<gene>
    <name evidence="3" type="ORF">NC662_12920</name>
</gene>
<dbReference type="EMBL" id="JAMQCP010000002">
    <property type="protein sequence ID" value="MDS0254618.1"/>
    <property type="molecule type" value="Genomic_DNA"/>
</dbReference>
<dbReference type="InterPro" id="IPR013373">
    <property type="entry name" value="Flagellin/pilin_N_arc"/>
</dbReference>
<keyword evidence="1" id="KW-0472">Membrane</keyword>
<accession>A0ABU2F317</accession>
<comment type="caution">
    <text evidence="3">The sequence shown here is derived from an EMBL/GenBank/DDBJ whole genome shotgun (WGS) entry which is preliminary data.</text>
</comment>
<dbReference type="Proteomes" id="UP001248536">
    <property type="component" value="Unassembled WGS sequence"/>
</dbReference>
<dbReference type="PANTHER" id="PTHR38138">
    <property type="entry name" value="VNG6441H"/>
    <property type="match status" value="1"/>
</dbReference>
<proteinExistence type="predicted"/>
<dbReference type="InterPro" id="IPR012859">
    <property type="entry name" value="Pilin_N_archaeal"/>
</dbReference>
<evidence type="ECO:0000256" key="1">
    <source>
        <dbReference type="SAM" id="Phobius"/>
    </source>
</evidence>
<dbReference type="Pfam" id="PF07790">
    <property type="entry name" value="Pilin_N"/>
    <property type="match status" value="1"/>
</dbReference>
<evidence type="ECO:0000259" key="2">
    <source>
        <dbReference type="Pfam" id="PF07790"/>
    </source>
</evidence>
<dbReference type="RefSeq" id="WP_005537278.1">
    <property type="nucleotide sequence ID" value="NZ_BAABDY010000004.1"/>
</dbReference>
<evidence type="ECO:0000313" key="3">
    <source>
        <dbReference type="EMBL" id="MDS0254618.1"/>
    </source>
</evidence>
<sequence length="167" mass="17086">MQLKTVKELLTEDDAVSPVIGVILMVAITVILAAVIASFVLGLGDQAQQATPQASFSWDYDASAGNSTEGIIQVTHDGGDTITGSELYVRGEGLTKAGYSGSSLSSSNYDISRDGDTEWATATGTSEVTAGNSADIAATTDYDLSIVYETAEGDSSATLSSDSGPDA</sequence>
<dbReference type="PANTHER" id="PTHR38138:SF1">
    <property type="entry name" value="ARCHAEAL TYPE IV PILIN N-TERMINAL DOMAIN-CONTAINING PROTEIN"/>
    <property type="match status" value="1"/>
</dbReference>
<dbReference type="NCBIfam" id="TIGR02537">
    <property type="entry name" value="arch_flag_Nterm"/>
    <property type="match status" value="1"/>
</dbReference>
<protein>
    <submittedName>
        <fullName evidence="3">Type IV pilin N-terminal domain-containing protein</fullName>
    </submittedName>
</protein>
<reference evidence="3 4" key="1">
    <citation type="submission" date="2022-06" db="EMBL/GenBank/DDBJ databases">
        <title>Haloarcula sp. a new haloarchaeum isolate from saline soil.</title>
        <authorList>
            <person name="Strakova D."/>
            <person name="Galisteo C."/>
            <person name="Sanchez-Porro C."/>
            <person name="Ventosa A."/>
        </authorList>
    </citation>
    <scope>NUCLEOTIDE SEQUENCE [LARGE SCALE GENOMIC DNA]</scope>
    <source>
        <strain evidence="3 4">JCM 15760</strain>
    </source>
</reference>
<organism evidence="3 4">
    <name type="scientific">Haloarcula argentinensis</name>
    <dbReference type="NCBI Taxonomy" id="43776"/>
    <lineage>
        <taxon>Archaea</taxon>
        <taxon>Methanobacteriati</taxon>
        <taxon>Methanobacteriota</taxon>
        <taxon>Stenosarchaea group</taxon>
        <taxon>Halobacteria</taxon>
        <taxon>Halobacteriales</taxon>
        <taxon>Haloarculaceae</taxon>
        <taxon>Haloarcula</taxon>
    </lineage>
</organism>
<feature type="transmembrane region" description="Helical" evidence="1">
    <location>
        <begin position="20"/>
        <end position="43"/>
    </location>
</feature>
<keyword evidence="1" id="KW-1133">Transmembrane helix</keyword>
<keyword evidence="1" id="KW-0812">Transmembrane</keyword>
<feature type="domain" description="Archaeal Type IV pilin N-terminal" evidence="2">
    <location>
        <begin position="14"/>
        <end position="90"/>
    </location>
</feature>
<name>A0ABU2F317_HALAR</name>
<keyword evidence="4" id="KW-1185">Reference proteome</keyword>
<evidence type="ECO:0000313" key="4">
    <source>
        <dbReference type="Proteomes" id="UP001248536"/>
    </source>
</evidence>